<feature type="transmembrane region" description="Helical" evidence="5">
    <location>
        <begin position="117"/>
        <end position="138"/>
    </location>
</feature>
<keyword evidence="2 5" id="KW-0812">Transmembrane</keyword>
<gene>
    <name evidence="6" type="ORF">HUJ06_028004</name>
</gene>
<dbReference type="Gene3D" id="1.20.1250.20">
    <property type="entry name" value="MFS general substrate transporter like domains"/>
    <property type="match status" value="1"/>
</dbReference>
<evidence type="ECO:0000256" key="2">
    <source>
        <dbReference type="ARBA" id="ARBA00022692"/>
    </source>
</evidence>
<feature type="transmembrane region" description="Helical" evidence="5">
    <location>
        <begin position="173"/>
        <end position="193"/>
    </location>
</feature>
<evidence type="ECO:0000313" key="6">
    <source>
        <dbReference type="EMBL" id="DAD26536.1"/>
    </source>
</evidence>
<evidence type="ECO:0000256" key="5">
    <source>
        <dbReference type="SAM" id="Phobius"/>
    </source>
</evidence>
<dbReference type="InterPro" id="IPR036259">
    <property type="entry name" value="MFS_trans_sf"/>
</dbReference>
<accession>A0A822Y5T0</accession>
<dbReference type="GO" id="GO:0016020">
    <property type="term" value="C:membrane"/>
    <property type="evidence" value="ECO:0007669"/>
    <property type="project" value="UniProtKB-SubCell"/>
</dbReference>
<evidence type="ECO:0000256" key="3">
    <source>
        <dbReference type="ARBA" id="ARBA00022989"/>
    </source>
</evidence>
<dbReference type="PANTHER" id="PTHR24064">
    <property type="entry name" value="SOLUTE CARRIER FAMILY 22 MEMBER"/>
    <property type="match status" value="1"/>
</dbReference>
<keyword evidence="7" id="KW-1185">Reference proteome</keyword>
<evidence type="ECO:0000256" key="4">
    <source>
        <dbReference type="ARBA" id="ARBA00023136"/>
    </source>
</evidence>
<name>A0A822Y5T0_NELNU</name>
<proteinExistence type="predicted"/>
<dbReference type="AlphaFoldDB" id="A0A822Y5T0"/>
<reference evidence="6 7" key="1">
    <citation type="journal article" date="2020" name="Mol. Biol. Evol.">
        <title>Distinct Expression and Methylation Patterns for Genes with Different Fates following a Single Whole-Genome Duplication in Flowering Plants.</title>
        <authorList>
            <person name="Shi T."/>
            <person name="Rahmani R.S."/>
            <person name="Gugger P.F."/>
            <person name="Wang M."/>
            <person name="Li H."/>
            <person name="Zhang Y."/>
            <person name="Li Z."/>
            <person name="Wang Q."/>
            <person name="Van de Peer Y."/>
            <person name="Marchal K."/>
            <person name="Chen J."/>
        </authorList>
    </citation>
    <scope>NUCLEOTIDE SEQUENCE [LARGE SCALE GENOMIC DNA]</scope>
    <source>
        <tissue evidence="6">Leaf</tissue>
    </source>
</reference>
<dbReference type="SUPFAM" id="SSF103473">
    <property type="entry name" value="MFS general substrate transporter"/>
    <property type="match status" value="1"/>
</dbReference>
<keyword evidence="4 5" id="KW-0472">Membrane</keyword>
<comment type="caution">
    <text evidence="6">The sequence shown here is derived from an EMBL/GenBank/DDBJ whole genome shotgun (WGS) entry which is preliminary data.</text>
</comment>
<evidence type="ECO:0000313" key="7">
    <source>
        <dbReference type="Proteomes" id="UP000607653"/>
    </source>
</evidence>
<feature type="transmembrane region" description="Helical" evidence="5">
    <location>
        <begin position="150"/>
        <end position="167"/>
    </location>
</feature>
<protein>
    <submittedName>
        <fullName evidence="6">Uncharacterized protein</fullName>
    </submittedName>
</protein>
<comment type="subcellular location">
    <subcellularLocation>
        <location evidence="1">Membrane</location>
        <topology evidence="1">Multi-pass membrane protein</topology>
    </subcellularLocation>
</comment>
<dbReference type="EMBL" id="DUZY01000002">
    <property type="protein sequence ID" value="DAD26536.1"/>
    <property type="molecule type" value="Genomic_DNA"/>
</dbReference>
<feature type="transmembrane region" description="Helical" evidence="5">
    <location>
        <begin position="87"/>
        <end position="105"/>
    </location>
</feature>
<evidence type="ECO:0000256" key="1">
    <source>
        <dbReference type="ARBA" id="ARBA00004141"/>
    </source>
</evidence>
<sequence>MAYINRDLHGGPSICGGIGREKVGLSTVNGSDDRRFWHRNGVLRDACGGRQPGLQSLLERHLQRLSDLSSSLLTFFLIGKLKRRSSLLMFTTISGICSIMCVVVGESRKELQVAVELVSFFSACTAFSVLLIYTLEFFPTCVRNSALLMVRRALVFSGIFSPVLVAAGRKDGFLSYGVFGLVIECCGLFVVCLTETRGGTLCDTMDDCKGEIR</sequence>
<keyword evidence="3 5" id="KW-1133">Transmembrane helix</keyword>
<organism evidence="6 7">
    <name type="scientific">Nelumbo nucifera</name>
    <name type="common">Sacred lotus</name>
    <dbReference type="NCBI Taxonomy" id="4432"/>
    <lineage>
        <taxon>Eukaryota</taxon>
        <taxon>Viridiplantae</taxon>
        <taxon>Streptophyta</taxon>
        <taxon>Embryophyta</taxon>
        <taxon>Tracheophyta</taxon>
        <taxon>Spermatophyta</taxon>
        <taxon>Magnoliopsida</taxon>
        <taxon>Proteales</taxon>
        <taxon>Nelumbonaceae</taxon>
        <taxon>Nelumbo</taxon>
    </lineage>
</organism>
<dbReference type="Proteomes" id="UP000607653">
    <property type="component" value="Unassembled WGS sequence"/>
</dbReference>